<protein>
    <submittedName>
        <fullName evidence="1">Uncharacterized protein</fullName>
    </submittedName>
</protein>
<dbReference type="OrthoDB" id="3509362at2759"/>
<dbReference type="SUPFAM" id="SSF50129">
    <property type="entry name" value="GroES-like"/>
    <property type="match status" value="1"/>
</dbReference>
<evidence type="ECO:0000313" key="2">
    <source>
        <dbReference type="Proteomes" id="UP000236664"/>
    </source>
</evidence>
<name>A0A2K0VXS1_GIBNY</name>
<accession>A0A2K0VXS1</accession>
<gene>
    <name evidence="1" type="ORF">FNYG_11838</name>
</gene>
<dbReference type="AlphaFoldDB" id="A0A2K0VXS1"/>
<dbReference type="Proteomes" id="UP000236664">
    <property type="component" value="Unassembled WGS sequence"/>
</dbReference>
<comment type="caution">
    <text evidence="1">The sequence shown here is derived from an EMBL/GenBank/DDBJ whole genome shotgun (WGS) entry which is preliminary data.</text>
</comment>
<dbReference type="Gene3D" id="3.90.180.10">
    <property type="entry name" value="Medium-chain alcohol dehydrogenases, catalytic domain"/>
    <property type="match status" value="1"/>
</dbReference>
<dbReference type="STRING" id="42673.A0A2K0VXS1"/>
<reference evidence="1 2" key="1">
    <citation type="submission" date="2017-06" db="EMBL/GenBank/DDBJ databases">
        <title>Genome of Fusarium nygamai isolate CS10214.</title>
        <authorList>
            <person name="Gardiner D.M."/>
            <person name="Obanor F."/>
            <person name="Kazan K."/>
        </authorList>
    </citation>
    <scope>NUCLEOTIDE SEQUENCE [LARGE SCALE GENOMIC DNA]</scope>
    <source>
        <strain evidence="1 2">CS10214</strain>
    </source>
</reference>
<proteinExistence type="predicted"/>
<organism evidence="1 2">
    <name type="scientific">Gibberella nygamai</name>
    <name type="common">Bean root rot disease fungus</name>
    <name type="synonym">Fusarium nygamai</name>
    <dbReference type="NCBI Taxonomy" id="42673"/>
    <lineage>
        <taxon>Eukaryota</taxon>
        <taxon>Fungi</taxon>
        <taxon>Dikarya</taxon>
        <taxon>Ascomycota</taxon>
        <taxon>Pezizomycotina</taxon>
        <taxon>Sordariomycetes</taxon>
        <taxon>Hypocreomycetidae</taxon>
        <taxon>Hypocreales</taxon>
        <taxon>Nectriaceae</taxon>
        <taxon>Fusarium</taxon>
        <taxon>Fusarium fujikuroi species complex</taxon>
    </lineage>
</organism>
<dbReference type="InterPro" id="IPR011032">
    <property type="entry name" value="GroES-like_sf"/>
</dbReference>
<dbReference type="EMBL" id="MTQA01000196">
    <property type="protein sequence ID" value="PNP74824.1"/>
    <property type="molecule type" value="Genomic_DNA"/>
</dbReference>
<keyword evidence="2" id="KW-1185">Reference proteome</keyword>
<evidence type="ECO:0000313" key="1">
    <source>
        <dbReference type="EMBL" id="PNP74824.1"/>
    </source>
</evidence>
<sequence>MKAVLQPDKHSLKLTLSKQPVPVPIYPKDVLVKAHATSPVKGALDWAVWFPDFIPKDKIPVPGQDIAGTVISIPINSDFKASNKVYA</sequence>